<reference evidence="5" key="3">
    <citation type="submission" date="2022-01" db="UniProtKB">
        <authorList>
            <consortium name="EnsemblPlants"/>
        </authorList>
    </citation>
    <scope>IDENTIFICATION</scope>
    <source>
        <strain evidence="5">subsp. vulgare</strain>
    </source>
</reference>
<dbReference type="AlphaFoldDB" id="A0A8I6XIJ4"/>
<evidence type="ECO:0000256" key="1">
    <source>
        <dbReference type="ARBA" id="ARBA00023157"/>
    </source>
</evidence>
<dbReference type="PANTHER" id="PTHR33147:SF79">
    <property type="entry name" value="KNOTTIN SCORPION TOXIN-LIKE DOMAIN-CONTAINING PROTEIN"/>
    <property type="match status" value="1"/>
</dbReference>
<dbReference type="Pfam" id="PF00304">
    <property type="entry name" value="Gamma-thionin"/>
    <property type="match status" value="1"/>
</dbReference>
<accession>A0A8I6XIJ4</accession>
<evidence type="ECO:0000313" key="5">
    <source>
        <dbReference type="EnsemblPlants" id="HORVU.MOREX.r3.3HG0313450.1"/>
    </source>
</evidence>
<keyword evidence="3" id="KW-0472">Membrane</keyword>
<dbReference type="InterPro" id="IPR036574">
    <property type="entry name" value="Scorpion_toxin-like_sf"/>
</dbReference>
<evidence type="ECO:0000256" key="3">
    <source>
        <dbReference type="SAM" id="Phobius"/>
    </source>
</evidence>
<feature type="transmembrane region" description="Helical" evidence="3">
    <location>
        <begin position="31"/>
        <end position="56"/>
    </location>
</feature>
<reference evidence="6" key="1">
    <citation type="journal article" date="2012" name="Nature">
        <title>A physical, genetic and functional sequence assembly of the barley genome.</title>
        <authorList>
            <consortium name="The International Barley Genome Sequencing Consortium"/>
            <person name="Mayer K.F."/>
            <person name="Waugh R."/>
            <person name="Brown J.W."/>
            <person name="Schulman A."/>
            <person name="Langridge P."/>
            <person name="Platzer M."/>
            <person name="Fincher G.B."/>
            <person name="Muehlbauer G.J."/>
            <person name="Sato K."/>
            <person name="Close T.J."/>
            <person name="Wise R.P."/>
            <person name="Stein N."/>
        </authorList>
    </citation>
    <scope>NUCLEOTIDE SEQUENCE [LARGE SCALE GENOMIC DNA]</scope>
    <source>
        <strain evidence="6">cv. Morex</strain>
    </source>
</reference>
<sequence>MQARRNHYKWQPDQFTSITSHAITSKAKRSLIVFLLVMGFNRAHLFAAFALVLLILSHSAEAIHPRPRICHSPSHIYQGTCSNRKCVEVCHSEHFTGGYCSRRGIATKAHCECTVKCGHQSPSPPSEVPEPPPSERPAPTKVM</sequence>
<dbReference type="SUPFAM" id="SSF57095">
    <property type="entry name" value="Scorpion toxin-like"/>
    <property type="match status" value="1"/>
</dbReference>
<dbReference type="Gramene" id="HORVU.MOREX.r3.3HG0313450.1">
    <property type="protein sequence ID" value="HORVU.MOREX.r3.3HG0313450.1"/>
    <property type="gene ID" value="HORVU.MOREX.r3.3HG0313450"/>
</dbReference>
<dbReference type="GO" id="GO:0006952">
    <property type="term" value="P:defense response"/>
    <property type="evidence" value="ECO:0000318"/>
    <property type="project" value="GO_Central"/>
</dbReference>
<keyword evidence="6" id="KW-1185">Reference proteome</keyword>
<feature type="region of interest" description="Disordered" evidence="2">
    <location>
        <begin position="119"/>
        <end position="143"/>
    </location>
</feature>
<evidence type="ECO:0000259" key="4">
    <source>
        <dbReference type="Pfam" id="PF00304"/>
    </source>
</evidence>
<feature type="domain" description="Knottins-like" evidence="4">
    <location>
        <begin position="68"/>
        <end position="117"/>
    </location>
</feature>
<feature type="compositionally biased region" description="Pro residues" evidence="2">
    <location>
        <begin position="122"/>
        <end position="136"/>
    </location>
</feature>
<name>A0A8I6XIJ4_HORVV</name>
<protein>
    <recommendedName>
        <fullName evidence="4">Knottins-like domain-containing protein</fullName>
    </recommendedName>
</protein>
<keyword evidence="3" id="KW-0812">Transmembrane</keyword>
<reference evidence="5" key="2">
    <citation type="submission" date="2020-10" db="EMBL/GenBank/DDBJ databases">
        <authorList>
            <person name="Scholz U."/>
            <person name="Mascher M."/>
            <person name="Fiebig A."/>
        </authorList>
    </citation>
    <scope>NUCLEOTIDE SEQUENCE [LARGE SCALE GENOMIC DNA]</scope>
    <source>
        <strain evidence="5">cv. Morex</strain>
    </source>
</reference>
<dbReference type="PANTHER" id="PTHR33147">
    <property type="entry name" value="DEFENSIN-LIKE PROTEIN 1"/>
    <property type="match status" value="1"/>
</dbReference>
<dbReference type="SMR" id="A0A8I6XIJ4"/>
<keyword evidence="3" id="KW-1133">Transmembrane helix</keyword>
<evidence type="ECO:0000313" key="6">
    <source>
        <dbReference type="Proteomes" id="UP000011116"/>
    </source>
</evidence>
<evidence type="ECO:0000256" key="2">
    <source>
        <dbReference type="SAM" id="MobiDB-lite"/>
    </source>
</evidence>
<proteinExistence type="predicted"/>
<organism evidence="5 6">
    <name type="scientific">Hordeum vulgare subsp. vulgare</name>
    <name type="common">Domesticated barley</name>
    <dbReference type="NCBI Taxonomy" id="112509"/>
    <lineage>
        <taxon>Eukaryota</taxon>
        <taxon>Viridiplantae</taxon>
        <taxon>Streptophyta</taxon>
        <taxon>Embryophyta</taxon>
        <taxon>Tracheophyta</taxon>
        <taxon>Spermatophyta</taxon>
        <taxon>Magnoliopsida</taxon>
        <taxon>Liliopsida</taxon>
        <taxon>Poales</taxon>
        <taxon>Poaceae</taxon>
        <taxon>BOP clade</taxon>
        <taxon>Pooideae</taxon>
        <taxon>Triticodae</taxon>
        <taxon>Triticeae</taxon>
        <taxon>Hordeinae</taxon>
        <taxon>Hordeum</taxon>
    </lineage>
</organism>
<dbReference type="Gene3D" id="3.30.30.10">
    <property type="entry name" value="Knottin, scorpion toxin-like"/>
    <property type="match status" value="1"/>
</dbReference>
<dbReference type="Proteomes" id="UP000011116">
    <property type="component" value="Chromosome 3H"/>
</dbReference>
<keyword evidence="1" id="KW-1015">Disulfide bond</keyword>
<dbReference type="EnsemblPlants" id="HORVU.MOREX.r3.3HG0313450.1">
    <property type="protein sequence ID" value="HORVU.MOREX.r3.3HG0313450.1"/>
    <property type="gene ID" value="HORVU.MOREX.r3.3HG0313450"/>
</dbReference>
<dbReference type="InterPro" id="IPR003614">
    <property type="entry name" value="Knottins"/>
</dbReference>